<evidence type="ECO:0000256" key="3">
    <source>
        <dbReference type="ARBA" id="ARBA00022617"/>
    </source>
</evidence>
<evidence type="ECO:0000313" key="8">
    <source>
        <dbReference type="EMBL" id="MBP2472361.1"/>
    </source>
</evidence>
<keyword evidence="4" id="KW-0479">Metal-binding</keyword>
<proteinExistence type="inferred from homology"/>
<evidence type="ECO:0000256" key="5">
    <source>
        <dbReference type="ARBA" id="ARBA00023002"/>
    </source>
</evidence>
<dbReference type="Proteomes" id="UP001519363">
    <property type="component" value="Unassembled WGS sequence"/>
</dbReference>
<dbReference type="EC" id="1.14.19.8" evidence="8"/>
<evidence type="ECO:0000256" key="2">
    <source>
        <dbReference type="ARBA" id="ARBA00010617"/>
    </source>
</evidence>
<sequence length="403" mass="43866">MTATGQTTPQLPFERPNVLEIAPLYRVLRREAPVTRVTTPAGDPAWLVSRYAEARAVFSDQRFGRSHPNPAVAAKVSDAAILGGPHGDYETEHAGHARFRKITMSSFSASRMRRLAARVQELTDACLDGLAEAGRGGEPVDLHEHLSFPLPVLVICELLGVPYEDRDFFRELSDRVGMMHGGEDTEAAMADFMDYMASLAAVKRHEPAEDVVSDLVRAQADDPDFSDQEMTGLAAGLLFAGHETTVNRLDLGALFLLADETRRTAFAADPDGQVETTVEEILRLSAPEGTGALRYARERLELGGVVIEAGDAVLVSVGSANRDEDVFPDADTFDPHRDTRGHLAFGHGAFYCIGASLARTEMRTALASLFRRFPGIRLAVPVAELRVQHDRLLGGVAQVPVVW</sequence>
<accession>A0ABS5A725</accession>
<dbReference type="SUPFAM" id="SSF48264">
    <property type="entry name" value="Cytochrome P450"/>
    <property type="match status" value="1"/>
</dbReference>
<evidence type="ECO:0000256" key="1">
    <source>
        <dbReference type="ARBA" id="ARBA00001971"/>
    </source>
</evidence>
<dbReference type="InterPro" id="IPR036396">
    <property type="entry name" value="Cyt_P450_sf"/>
</dbReference>
<dbReference type="Pfam" id="PF00067">
    <property type="entry name" value="p450"/>
    <property type="match status" value="1"/>
</dbReference>
<comment type="cofactor">
    <cofactor evidence="1">
        <name>heme</name>
        <dbReference type="ChEBI" id="CHEBI:30413"/>
    </cofactor>
</comment>
<evidence type="ECO:0000256" key="4">
    <source>
        <dbReference type="ARBA" id="ARBA00022723"/>
    </source>
</evidence>
<comment type="similarity">
    <text evidence="2">Belongs to the cytochrome P450 family.</text>
</comment>
<dbReference type="PANTHER" id="PTHR46696">
    <property type="entry name" value="P450, PUTATIVE (EUROFUNG)-RELATED"/>
    <property type="match status" value="1"/>
</dbReference>
<keyword evidence="6" id="KW-0408">Iron</keyword>
<dbReference type="Gene3D" id="1.10.630.10">
    <property type="entry name" value="Cytochrome P450"/>
    <property type="match status" value="1"/>
</dbReference>
<evidence type="ECO:0000313" key="9">
    <source>
        <dbReference type="Proteomes" id="UP001519363"/>
    </source>
</evidence>
<dbReference type="PRINTS" id="PR00359">
    <property type="entry name" value="BP450"/>
</dbReference>
<dbReference type="InterPro" id="IPR002397">
    <property type="entry name" value="Cyt_P450_B"/>
</dbReference>
<keyword evidence="3" id="KW-0349">Heme</keyword>
<protein>
    <submittedName>
        <fullName evidence="8">Pentalenolactone synthase</fullName>
        <ecNumber evidence="8">1.14.19.8</ecNumber>
    </submittedName>
</protein>
<keyword evidence="5 8" id="KW-0560">Oxidoreductase</keyword>
<name>A0ABS5A725_9PSEU</name>
<keyword evidence="7" id="KW-0503">Monooxygenase</keyword>
<comment type="caution">
    <text evidence="8">The sequence shown here is derived from an EMBL/GenBank/DDBJ whole genome shotgun (WGS) entry which is preliminary data.</text>
</comment>
<evidence type="ECO:0000256" key="6">
    <source>
        <dbReference type="ARBA" id="ARBA00023004"/>
    </source>
</evidence>
<dbReference type="GO" id="GO:0016491">
    <property type="term" value="F:oxidoreductase activity"/>
    <property type="evidence" value="ECO:0007669"/>
    <property type="project" value="UniProtKB-KW"/>
</dbReference>
<organism evidence="8 9">
    <name type="scientific">Crossiella equi</name>
    <dbReference type="NCBI Taxonomy" id="130796"/>
    <lineage>
        <taxon>Bacteria</taxon>
        <taxon>Bacillati</taxon>
        <taxon>Actinomycetota</taxon>
        <taxon>Actinomycetes</taxon>
        <taxon>Pseudonocardiales</taxon>
        <taxon>Pseudonocardiaceae</taxon>
        <taxon>Crossiella</taxon>
    </lineage>
</organism>
<evidence type="ECO:0000256" key="7">
    <source>
        <dbReference type="ARBA" id="ARBA00023033"/>
    </source>
</evidence>
<keyword evidence="9" id="KW-1185">Reference proteome</keyword>
<dbReference type="InterPro" id="IPR001128">
    <property type="entry name" value="Cyt_P450"/>
</dbReference>
<gene>
    <name evidence="8" type="ORF">JOF53_001233</name>
</gene>
<dbReference type="PRINTS" id="PR00385">
    <property type="entry name" value="P450"/>
</dbReference>
<reference evidence="8 9" key="1">
    <citation type="submission" date="2021-03" db="EMBL/GenBank/DDBJ databases">
        <title>Sequencing the genomes of 1000 actinobacteria strains.</title>
        <authorList>
            <person name="Klenk H.-P."/>
        </authorList>
    </citation>
    <scope>NUCLEOTIDE SEQUENCE [LARGE SCALE GENOMIC DNA]</scope>
    <source>
        <strain evidence="8 9">DSM 44580</strain>
    </source>
</reference>
<dbReference type="CDD" id="cd11031">
    <property type="entry name" value="Cyp158A-like"/>
    <property type="match status" value="1"/>
</dbReference>
<dbReference type="PANTHER" id="PTHR46696:SF5">
    <property type="entry name" value="CYTOCHROME P450 BJ-1"/>
    <property type="match status" value="1"/>
</dbReference>
<dbReference type="RefSeq" id="WP_086786629.1">
    <property type="nucleotide sequence ID" value="NZ_JAGIOO010000001.1"/>
</dbReference>
<dbReference type="EMBL" id="JAGIOO010000001">
    <property type="protein sequence ID" value="MBP2472361.1"/>
    <property type="molecule type" value="Genomic_DNA"/>
</dbReference>